<dbReference type="EMBL" id="CAJVCH010549592">
    <property type="protein sequence ID" value="CAG7828968.1"/>
    <property type="molecule type" value="Genomic_DNA"/>
</dbReference>
<dbReference type="Proteomes" id="UP000708208">
    <property type="component" value="Unassembled WGS sequence"/>
</dbReference>
<reference evidence="9" key="1">
    <citation type="submission" date="2021-06" db="EMBL/GenBank/DDBJ databases">
        <authorList>
            <person name="Hodson N. C."/>
            <person name="Mongue J. A."/>
            <person name="Jaron S. K."/>
        </authorList>
    </citation>
    <scope>NUCLEOTIDE SEQUENCE</scope>
</reference>
<dbReference type="AlphaFoldDB" id="A0A8J2LCK4"/>
<accession>A0A8J2LCK4</accession>
<keyword evidence="7" id="KW-0675">Receptor</keyword>
<evidence type="ECO:0000256" key="5">
    <source>
        <dbReference type="ARBA" id="ARBA00022989"/>
    </source>
</evidence>
<evidence type="ECO:0000256" key="1">
    <source>
        <dbReference type="ARBA" id="ARBA00004651"/>
    </source>
</evidence>
<comment type="subcellular location">
    <subcellularLocation>
        <location evidence="1">Cell membrane</location>
        <topology evidence="1">Multi-pass membrane protein</topology>
    </subcellularLocation>
</comment>
<dbReference type="OrthoDB" id="5800391at2759"/>
<feature type="transmembrane region" description="Helical" evidence="8">
    <location>
        <begin position="135"/>
        <end position="153"/>
    </location>
</feature>
<comment type="caution">
    <text evidence="9">The sequence shown here is derived from an EMBL/GenBank/DDBJ whole genome shotgun (WGS) entry which is preliminary data.</text>
</comment>
<evidence type="ECO:0000256" key="4">
    <source>
        <dbReference type="ARBA" id="ARBA00022692"/>
    </source>
</evidence>
<name>A0A8J2LCK4_9HEXA</name>
<evidence type="ECO:0000313" key="9">
    <source>
        <dbReference type="EMBL" id="CAG7828968.1"/>
    </source>
</evidence>
<evidence type="ECO:0000256" key="2">
    <source>
        <dbReference type="ARBA" id="ARBA00005327"/>
    </source>
</evidence>
<dbReference type="GO" id="GO:0050916">
    <property type="term" value="P:sensory perception of sweet taste"/>
    <property type="evidence" value="ECO:0007669"/>
    <property type="project" value="UniProtKB-ARBA"/>
</dbReference>
<dbReference type="GO" id="GO:0008527">
    <property type="term" value="F:taste receptor activity"/>
    <property type="evidence" value="ECO:0007669"/>
    <property type="project" value="InterPro"/>
</dbReference>
<sequence>MTVTSDNFPACKGFTFFLIFGKLFGIVPYHGLLRKDPRGLHFRSKSPATYFSVVIIALLGFFNAIALLDVWKSRGSSVFGIIGAASPCVYISCSMAVYVFFLKKYELFFKAVNGWRAVNTNLHFVINNAKASRDCYLTVFGYLLGFIIVGVLFDAKLVDLRTNENGMFKENLELNVSHLEIYYHRNFEFGAHLLPYHPVSAVLITTFLKICWVAHYYLDIFLIIIFRPLEFQLKTLMQTARDHRLIFDNGSYFHTTKDLERKWWGKIAEDYEALAELVEQISVLVSPLVFLAFLVDLFLISIEINFWLSANNNAGLLSTAYSVVCVMYFVARMMSISVKAGNIHSYGKIIGRLILQHCPITLLAYLTPRIERIMELDKISLNGLGFFTITKSFALRVINVLLTVEVFLLQGKIIL</sequence>
<evidence type="ECO:0000256" key="7">
    <source>
        <dbReference type="ARBA" id="ARBA00023170"/>
    </source>
</evidence>
<keyword evidence="4 8" id="KW-0812">Transmembrane</keyword>
<feature type="transmembrane region" description="Helical" evidence="8">
    <location>
        <begin position="77"/>
        <end position="101"/>
    </location>
</feature>
<evidence type="ECO:0000313" key="10">
    <source>
        <dbReference type="Proteomes" id="UP000708208"/>
    </source>
</evidence>
<organism evidence="9 10">
    <name type="scientific">Allacma fusca</name>
    <dbReference type="NCBI Taxonomy" id="39272"/>
    <lineage>
        <taxon>Eukaryota</taxon>
        <taxon>Metazoa</taxon>
        <taxon>Ecdysozoa</taxon>
        <taxon>Arthropoda</taxon>
        <taxon>Hexapoda</taxon>
        <taxon>Collembola</taxon>
        <taxon>Symphypleona</taxon>
        <taxon>Sminthuridae</taxon>
        <taxon>Allacma</taxon>
    </lineage>
</organism>
<keyword evidence="5 8" id="KW-1133">Transmembrane helix</keyword>
<evidence type="ECO:0000256" key="8">
    <source>
        <dbReference type="SAM" id="Phobius"/>
    </source>
</evidence>
<keyword evidence="3" id="KW-1003">Cell membrane</keyword>
<gene>
    <name evidence="9" type="ORF">AFUS01_LOCUS38858</name>
</gene>
<feature type="transmembrane region" description="Helical" evidence="8">
    <location>
        <begin position="12"/>
        <end position="29"/>
    </location>
</feature>
<dbReference type="GO" id="GO:0005886">
    <property type="term" value="C:plasma membrane"/>
    <property type="evidence" value="ECO:0007669"/>
    <property type="project" value="UniProtKB-SubCell"/>
</dbReference>
<evidence type="ECO:0008006" key="11">
    <source>
        <dbReference type="Google" id="ProtNLM"/>
    </source>
</evidence>
<dbReference type="PANTHER" id="PTHR21421">
    <property type="entry name" value="GUSTATORY RECEPTOR"/>
    <property type="match status" value="1"/>
</dbReference>
<protein>
    <recommendedName>
        <fullName evidence="11">Gustatory receptor</fullName>
    </recommendedName>
</protein>
<comment type="similarity">
    <text evidence="2">Belongs to the insect chemoreceptor superfamily. Gustatory receptor (GR) family. Gr5a subfamily.</text>
</comment>
<feature type="transmembrane region" description="Helical" evidence="8">
    <location>
        <begin position="314"/>
        <end position="334"/>
    </location>
</feature>
<dbReference type="PANTHER" id="PTHR21421:SF29">
    <property type="entry name" value="GUSTATORY RECEPTOR 5A FOR TREHALOSE-RELATED"/>
    <property type="match status" value="1"/>
</dbReference>
<feature type="transmembrane region" description="Helical" evidence="8">
    <location>
        <begin position="288"/>
        <end position="308"/>
    </location>
</feature>
<feature type="transmembrane region" description="Helical" evidence="8">
    <location>
        <begin position="50"/>
        <end position="71"/>
    </location>
</feature>
<proteinExistence type="inferred from homology"/>
<dbReference type="Pfam" id="PF06151">
    <property type="entry name" value="Trehalose_recp"/>
    <property type="match status" value="1"/>
</dbReference>
<feature type="transmembrane region" description="Helical" evidence="8">
    <location>
        <begin position="201"/>
        <end position="226"/>
    </location>
</feature>
<keyword evidence="6 8" id="KW-0472">Membrane</keyword>
<dbReference type="InterPro" id="IPR009318">
    <property type="entry name" value="Gustatory_rcpt"/>
</dbReference>
<evidence type="ECO:0000256" key="6">
    <source>
        <dbReference type="ARBA" id="ARBA00023136"/>
    </source>
</evidence>
<keyword evidence="10" id="KW-1185">Reference proteome</keyword>
<evidence type="ECO:0000256" key="3">
    <source>
        <dbReference type="ARBA" id="ARBA00022475"/>
    </source>
</evidence>